<reference evidence="1 2" key="1">
    <citation type="submission" date="2014-09" db="EMBL/GenBank/DDBJ databases">
        <title>Butyrate-producing bacteria isolated from human gut.</title>
        <authorList>
            <person name="Zhang Q."/>
            <person name="Zhao L."/>
        </authorList>
    </citation>
    <scope>NUCLEOTIDE SEQUENCE [LARGE SCALE GENOMIC DNA]</scope>
    <source>
        <strain evidence="1 2">21</strain>
    </source>
</reference>
<accession>A0A2V1JQL4</accession>
<organism evidence="1 2">
    <name type="scientific">Eubacterium ramulus</name>
    <dbReference type="NCBI Taxonomy" id="39490"/>
    <lineage>
        <taxon>Bacteria</taxon>
        <taxon>Bacillati</taxon>
        <taxon>Bacillota</taxon>
        <taxon>Clostridia</taxon>
        <taxon>Eubacteriales</taxon>
        <taxon>Eubacteriaceae</taxon>
        <taxon>Eubacterium</taxon>
    </lineage>
</organism>
<protein>
    <submittedName>
        <fullName evidence="1">Uncharacterized protein</fullName>
    </submittedName>
</protein>
<proteinExistence type="predicted"/>
<dbReference type="Proteomes" id="UP000245288">
    <property type="component" value="Unassembled WGS sequence"/>
</dbReference>
<keyword evidence="2" id="KW-1185">Reference proteome</keyword>
<dbReference type="AlphaFoldDB" id="A0A2V1JQL4"/>
<sequence length="83" mass="10057">MIFTMYKKETADKKHHTNPYRAVNYIRDENGNPICPNGRKFLFKRKQHVRYKKYGRTEEIYPSLLSVPFLHKTVTIFKKHILM</sequence>
<dbReference type="EMBL" id="JRFU01000174">
    <property type="protein sequence ID" value="PWE85613.1"/>
    <property type="molecule type" value="Genomic_DNA"/>
</dbReference>
<evidence type="ECO:0000313" key="2">
    <source>
        <dbReference type="Proteomes" id="UP000245288"/>
    </source>
</evidence>
<gene>
    <name evidence="1" type="ORF">LG34_14950</name>
</gene>
<comment type="caution">
    <text evidence="1">The sequence shown here is derived from an EMBL/GenBank/DDBJ whole genome shotgun (WGS) entry which is preliminary data.</text>
</comment>
<evidence type="ECO:0000313" key="1">
    <source>
        <dbReference type="EMBL" id="PWE85613.1"/>
    </source>
</evidence>
<name>A0A2V1JQL4_EUBRA</name>